<dbReference type="Pfam" id="PF05656">
    <property type="entry name" value="DUF805"/>
    <property type="match status" value="1"/>
</dbReference>
<dbReference type="PANTHER" id="PTHR34980">
    <property type="entry name" value="INNER MEMBRANE PROTEIN-RELATED-RELATED"/>
    <property type="match status" value="1"/>
</dbReference>
<sequence>MPSQNSASFFGKANPEHAPTLFSCEGRLGRLSYIARFGFLHFLFIVILSVTAQGMHLINWNTMMLRTAHLPTPSFFMLSGGSILFLLYSYLIIVFMIRRLHDLNQSGWMSLLLLIPMLNLLFSLYLVLARGTPHANNYGVVPHTAFWEKLCAWLMILLFLISLATSSMRISYMMGTGELDSPHQIMKHGMQYF</sequence>
<dbReference type="AlphaFoldDB" id="V2U801"/>
<dbReference type="STRING" id="396323.VH98_04845"/>
<dbReference type="InterPro" id="IPR008523">
    <property type="entry name" value="DUF805"/>
</dbReference>
<evidence type="ECO:0000256" key="1">
    <source>
        <dbReference type="SAM" id="Phobius"/>
    </source>
</evidence>
<proteinExistence type="predicted"/>
<keyword evidence="1" id="KW-0472">Membrane</keyword>
<feature type="transmembrane region" description="Helical" evidence="1">
    <location>
        <begin position="75"/>
        <end position="96"/>
    </location>
</feature>
<evidence type="ECO:0000313" key="3">
    <source>
        <dbReference type="Proteomes" id="UP000018418"/>
    </source>
</evidence>
<evidence type="ECO:0008006" key="4">
    <source>
        <dbReference type="Google" id="ProtNLM"/>
    </source>
</evidence>
<accession>V2U801</accession>
<feature type="transmembrane region" description="Helical" evidence="1">
    <location>
        <begin position="108"/>
        <end position="126"/>
    </location>
</feature>
<protein>
    <recommendedName>
        <fullName evidence="4">DUF805 domain-containing protein</fullName>
    </recommendedName>
</protein>
<organism evidence="2 3">
    <name type="scientific">Acinetobacter brisouii CIP 110357</name>
    <dbReference type="NCBI Taxonomy" id="1341683"/>
    <lineage>
        <taxon>Bacteria</taxon>
        <taxon>Pseudomonadati</taxon>
        <taxon>Pseudomonadota</taxon>
        <taxon>Gammaproteobacteria</taxon>
        <taxon>Moraxellales</taxon>
        <taxon>Moraxellaceae</taxon>
        <taxon>Acinetobacter</taxon>
    </lineage>
</organism>
<reference evidence="2 3" key="1">
    <citation type="submission" date="2013-10" db="EMBL/GenBank/DDBJ databases">
        <title>The Genome Sequence of Acinetobacter brisouii CIP 110357.</title>
        <authorList>
            <consortium name="The Broad Institute Genomics Platform"/>
            <consortium name="The Broad Institute Genome Sequencing Center for Infectious Disease"/>
            <person name="Cerqueira G."/>
            <person name="Feldgarden M."/>
            <person name="Courvalin P."/>
            <person name="Grillot-Courvalin C."/>
            <person name="Clermont D."/>
            <person name="Rocha E."/>
            <person name="Yoon E.-J."/>
            <person name="Nemec A."/>
            <person name="Young S.K."/>
            <person name="Zeng Q."/>
            <person name="Gargeya S."/>
            <person name="Fitzgerald M."/>
            <person name="Abouelleil A."/>
            <person name="Alvarado L."/>
            <person name="Berlin A.M."/>
            <person name="Chapman S.B."/>
            <person name="Gainer-Dewar J."/>
            <person name="Goldberg J."/>
            <person name="Gnerre S."/>
            <person name="Griggs A."/>
            <person name="Gujja S."/>
            <person name="Hansen M."/>
            <person name="Howarth C."/>
            <person name="Imamovic A."/>
            <person name="Ireland A."/>
            <person name="Larimer J."/>
            <person name="McCowan C."/>
            <person name="Murphy C."/>
            <person name="Pearson M."/>
            <person name="Poon T.W."/>
            <person name="Priest M."/>
            <person name="Roberts A."/>
            <person name="Saif S."/>
            <person name="Shea T."/>
            <person name="Sykes S."/>
            <person name="Wortman J."/>
            <person name="Nusbaum C."/>
            <person name="Birren B."/>
        </authorList>
    </citation>
    <scope>NUCLEOTIDE SEQUENCE [LARGE SCALE GENOMIC DNA]</scope>
    <source>
        <strain evidence="2 3">CIP 110357</strain>
    </source>
</reference>
<keyword evidence="3" id="KW-1185">Reference proteome</keyword>
<evidence type="ECO:0000313" key="2">
    <source>
        <dbReference type="EMBL" id="ESK50463.1"/>
    </source>
</evidence>
<keyword evidence="1" id="KW-0812">Transmembrane</keyword>
<gene>
    <name evidence="2" type="ORF">P255_02445</name>
</gene>
<dbReference type="PATRIC" id="fig|1341683.3.peg.2421"/>
<dbReference type="OrthoDB" id="9812349at2"/>
<keyword evidence="1" id="KW-1133">Transmembrane helix</keyword>
<dbReference type="HOGENOM" id="CLU_095965_0_0_6"/>
<comment type="caution">
    <text evidence="2">The sequence shown here is derived from an EMBL/GenBank/DDBJ whole genome shotgun (WGS) entry which is preliminary data.</text>
</comment>
<feature type="transmembrane region" description="Helical" evidence="1">
    <location>
        <begin position="146"/>
        <end position="164"/>
    </location>
</feature>
<name>V2U801_9GAMM</name>
<feature type="transmembrane region" description="Helical" evidence="1">
    <location>
        <begin position="37"/>
        <end position="55"/>
    </location>
</feature>
<dbReference type="Proteomes" id="UP000018418">
    <property type="component" value="Unassembled WGS sequence"/>
</dbReference>
<dbReference type="PANTHER" id="PTHR34980:SF3">
    <property type="entry name" value="BLR8105 PROTEIN"/>
    <property type="match status" value="1"/>
</dbReference>
<dbReference type="GO" id="GO:0005886">
    <property type="term" value="C:plasma membrane"/>
    <property type="evidence" value="ECO:0007669"/>
    <property type="project" value="TreeGrafter"/>
</dbReference>
<dbReference type="RefSeq" id="WP_004902641.1">
    <property type="nucleotide sequence ID" value="NZ_BBTI01000005.1"/>
</dbReference>
<dbReference type="EMBL" id="AYEU01000007">
    <property type="protein sequence ID" value="ESK50463.1"/>
    <property type="molecule type" value="Genomic_DNA"/>
</dbReference>